<accession>A0A9N9XGV1</accession>
<dbReference type="AlphaFoldDB" id="A0A9N9XGV1"/>
<proteinExistence type="predicted"/>
<dbReference type="EMBL" id="OU898281">
    <property type="protein sequence ID" value="CAG9835753.1"/>
    <property type="molecule type" value="Genomic_DNA"/>
</dbReference>
<evidence type="ECO:0000256" key="1">
    <source>
        <dbReference type="SAM" id="MobiDB-lite"/>
    </source>
</evidence>
<reference evidence="2" key="1">
    <citation type="submission" date="2022-01" db="EMBL/GenBank/DDBJ databases">
        <authorList>
            <person name="King R."/>
        </authorList>
    </citation>
    <scope>NUCLEOTIDE SEQUENCE</scope>
</reference>
<evidence type="ECO:0000313" key="3">
    <source>
        <dbReference type="Proteomes" id="UP001153709"/>
    </source>
</evidence>
<evidence type="ECO:0000313" key="2">
    <source>
        <dbReference type="EMBL" id="CAG9835753.1"/>
    </source>
</evidence>
<keyword evidence="3" id="KW-1185">Reference proteome</keyword>
<protein>
    <submittedName>
        <fullName evidence="2">Uncharacterized protein</fullName>
    </submittedName>
</protein>
<sequence length="70" mass="8417">MLFDELQTNRFDEDDTDFEEDSTRPERFTQEELSDVIKNLNLPKDSTEFLDSRLKEKNLLYPDTKNYILP</sequence>
<gene>
    <name evidence="2" type="ORF">DIABBA_LOCUS8917</name>
</gene>
<dbReference type="Proteomes" id="UP001153709">
    <property type="component" value="Chromosome 6"/>
</dbReference>
<dbReference type="OrthoDB" id="6347417at2759"/>
<name>A0A9N9XGV1_DIABA</name>
<organism evidence="2 3">
    <name type="scientific">Diabrotica balteata</name>
    <name type="common">Banded cucumber beetle</name>
    <dbReference type="NCBI Taxonomy" id="107213"/>
    <lineage>
        <taxon>Eukaryota</taxon>
        <taxon>Metazoa</taxon>
        <taxon>Ecdysozoa</taxon>
        <taxon>Arthropoda</taxon>
        <taxon>Hexapoda</taxon>
        <taxon>Insecta</taxon>
        <taxon>Pterygota</taxon>
        <taxon>Neoptera</taxon>
        <taxon>Endopterygota</taxon>
        <taxon>Coleoptera</taxon>
        <taxon>Polyphaga</taxon>
        <taxon>Cucujiformia</taxon>
        <taxon>Chrysomeloidea</taxon>
        <taxon>Chrysomelidae</taxon>
        <taxon>Galerucinae</taxon>
        <taxon>Diabroticina</taxon>
        <taxon>Diabroticites</taxon>
        <taxon>Diabrotica</taxon>
    </lineage>
</organism>
<feature type="region of interest" description="Disordered" evidence="1">
    <location>
        <begin position="1"/>
        <end position="25"/>
    </location>
</feature>